<dbReference type="InterPro" id="IPR031654">
    <property type="entry name" value="Capsid_N"/>
</dbReference>
<dbReference type="GO" id="GO:0005198">
    <property type="term" value="F:structural molecule activity"/>
    <property type="evidence" value="ECO:0007669"/>
    <property type="project" value="InterPro"/>
</dbReference>
<organism evidence="3">
    <name type="scientific">viral metagenome</name>
    <dbReference type="NCBI Taxonomy" id="1070528"/>
    <lineage>
        <taxon>unclassified sequences</taxon>
        <taxon>metagenomes</taxon>
        <taxon>organismal metagenomes</taxon>
    </lineage>
</organism>
<feature type="domain" description="Major capsid protein C-terminal" evidence="1">
    <location>
        <begin position="337"/>
        <end position="484"/>
    </location>
</feature>
<dbReference type="Gene3D" id="2.70.9.20">
    <property type="entry name" value="Major capsid protein Vp54"/>
    <property type="match status" value="1"/>
</dbReference>
<dbReference type="Pfam" id="PF16903">
    <property type="entry name" value="Capsid_N"/>
    <property type="match status" value="1"/>
</dbReference>
<feature type="domain" description="Major capsid protein N-terminal" evidence="2">
    <location>
        <begin position="49"/>
        <end position="253"/>
    </location>
</feature>
<reference evidence="3" key="1">
    <citation type="journal article" date="2020" name="Nature">
        <title>Giant virus diversity and host interactions through global metagenomics.</title>
        <authorList>
            <person name="Schulz F."/>
            <person name="Roux S."/>
            <person name="Paez-Espino D."/>
            <person name="Jungbluth S."/>
            <person name="Walsh D.A."/>
            <person name="Denef V.J."/>
            <person name="McMahon K.D."/>
            <person name="Konstantinidis K.T."/>
            <person name="Eloe-Fadrosh E.A."/>
            <person name="Kyrpides N.C."/>
            <person name="Woyke T."/>
        </authorList>
    </citation>
    <scope>NUCLEOTIDE SEQUENCE</scope>
    <source>
        <strain evidence="3">GVMAG-M-3300023179-97</strain>
    </source>
</reference>
<dbReference type="InterPro" id="IPR038519">
    <property type="entry name" value="MCP_C_sf"/>
</dbReference>
<dbReference type="InterPro" id="IPR007542">
    <property type="entry name" value="MCP_C"/>
</dbReference>
<proteinExistence type="predicted"/>
<dbReference type="SUPFAM" id="SSF49749">
    <property type="entry name" value="Group II dsDNA viruses VP"/>
    <property type="match status" value="2"/>
</dbReference>
<evidence type="ECO:0000259" key="1">
    <source>
        <dbReference type="Pfam" id="PF04451"/>
    </source>
</evidence>
<accession>A0A6C0HFC9</accession>
<evidence type="ECO:0000313" key="3">
    <source>
        <dbReference type="EMBL" id="QHT79080.1"/>
    </source>
</evidence>
<dbReference type="Pfam" id="PF04451">
    <property type="entry name" value="Capsid_NCLDV"/>
    <property type="match status" value="1"/>
</dbReference>
<name>A0A6C0HFC9_9ZZZZ</name>
<dbReference type="EMBL" id="MN739945">
    <property type="protein sequence ID" value="QHT79080.1"/>
    <property type="molecule type" value="Genomic_DNA"/>
</dbReference>
<sequence length="490" mass="55264">MNFSQLNNPQTNLTRPLGDQTTVIDLADRDEMDDALFPLTATQSWFTRTKQRRILPFTPVLQEFTSISALEFGKKIVFNIGSVNAGDLLFSVALQIQLGHWLPNDIVDKLQTNTLRYVDPTTAWYYANSLGSVIIQRAEFIIEDQVIETIDGDFSNIYSSLFHDLNMQFGIAYDAYGKVDIPSLINQPTTKVFPTSNGFITCILPFTFQRIRLQNGFPLISCREKTVRIEITLRPFSECVRIASGLRTSCDDTPLGKTFVFQPLSGPNISVTASSTIPAFADARLVTYGMMTDGKLRTALLKAPFERLFREIQAFQFSEPKKYVINTGPGMVRLQLPIEVNGPLEEIIWVIRRKAVSLNNEWTNYGSVLESEWSQDTPGKGMLTYGTLQVNGISLIESYGDYFRRSIAKDHKGGIVAYNSFIYGYSFAEEPGKHNPSGWINTSRTSDVRLRMDISPPNGSEDLEFEVLVYCISLNWIRFENGIANKLFNS</sequence>
<protein>
    <recommendedName>
        <fullName evidence="4">Major capsid protein N-terminal domain-containing protein</fullName>
    </recommendedName>
</protein>
<dbReference type="Gene3D" id="2.70.9.10">
    <property type="entry name" value="Adenovirus Type 2 Hexon, domain 4"/>
    <property type="match status" value="1"/>
</dbReference>
<evidence type="ECO:0000259" key="2">
    <source>
        <dbReference type="Pfam" id="PF16903"/>
    </source>
</evidence>
<dbReference type="AlphaFoldDB" id="A0A6C0HFC9"/>
<dbReference type="InterPro" id="IPR016112">
    <property type="entry name" value="VP_dsDNA_II"/>
</dbReference>
<evidence type="ECO:0008006" key="4">
    <source>
        <dbReference type="Google" id="ProtNLM"/>
    </source>
</evidence>